<evidence type="ECO:0000313" key="2">
    <source>
        <dbReference type="Proteomes" id="UP000201725"/>
    </source>
</evidence>
<sequence length="93" mass="10824">MNSNKETLFIFEYQDGFKEERLLPYGLTPRGVRRMDHGGRPWSVVVLGEVTEETLYRGLVYSLHPRAPRDNIKVFTDPEEIKVYQLEQLIGAL</sequence>
<protein>
    <submittedName>
        <fullName evidence="1">Uncharacterized protein</fullName>
    </submittedName>
</protein>
<dbReference type="KEGG" id="vg:15013197"/>
<dbReference type="RefSeq" id="YP_007676554.1">
    <property type="nucleotide sequence ID" value="NC_020868.1"/>
</dbReference>
<dbReference type="Proteomes" id="UP000201725">
    <property type="component" value="Segment"/>
</dbReference>
<name>M4SMH4_9CAUD</name>
<reference evidence="1 2" key="1">
    <citation type="submission" date="2010-11" db="EMBL/GenBank/DDBJ databases">
        <title>The Genome Sequence of Vibrio phage VBP32.</title>
        <authorList>
            <consortium name="The Broad Institute Genome Sequencing Platform"/>
            <person name="Henn M.R."/>
            <person name="Wharam S."/>
            <person name="Gilg I."/>
            <person name="Martinez Martinez J."/>
            <person name="Wilson W."/>
            <person name="Levin J."/>
            <person name="Malboeuf C."/>
            <person name="Casali M."/>
            <person name="Russ C."/>
            <person name="Lennon N."/>
            <person name="Chapman S.B."/>
            <person name="Erlich R."/>
            <person name="Young S.K."/>
            <person name="Yandava C."/>
            <person name="Zeng Q."/>
            <person name="Fitzgerald M.F."/>
            <person name="Alvarado L."/>
            <person name="Anderson S."/>
            <person name="Berlin A."/>
            <person name="Chen Z."/>
            <person name="Freedman E."/>
            <person name="Gellesch M."/>
            <person name="Goldberg J."/>
            <person name="Green L."/>
            <person name="Griggs A."/>
            <person name="Gujja S."/>
            <person name="Heilman E."/>
            <person name="Heiman D."/>
            <person name="Hollinger A."/>
            <person name="Howarth C."/>
            <person name="Larson L."/>
            <person name="Mehta T."/>
            <person name="Neiman D."/>
            <person name="Pearson M."/>
            <person name="Roberts A."/>
            <person name="Ryan E."/>
            <person name="Saif S."/>
            <person name="Shea T."/>
            <person name="Shenoy N."/>
            <person name="Sisk P."/>
            <person name="Stolte C."/>
            <person name="Sykes S."/>
            <person name="White J."/>
            <person name="Haas B."/>
            <person name="Nusbaum C."/>
            <person name="Birren B."/>
        </authorList>
    </citation>
    <scope>NUCLEOTIDE SEQUENCE [LARGE SCALE GENOMIC DNA]</scope>
    <source>
        <strain evidence="1 2">VBP32</strain>
    </source>
</reference>
<accession>M4SMH4</accession>
<gene>
    <name evidence="1" type="ORF">VPMG_00064</name>
</gene>
<evidence type="ECO:0000313" key="1">
    <source>
        <dbReference type="EMBL" id="AGH57203.1"/>
    </source>
</evidence>
<dbReference type="GeneID" id="15013197"/>
<proteinExistence type="predicted"/>
<dbReference type="EMBL" id="HQ634196">
    <property type="protein sequence ID" value="AGH57203.1"/>
    <property type="molecule type" value="Genomic_DNA"/>
</dbReference>
<organism evidence="1 2">
    <name type="scientific">Vibrio phage VBP32</name>
    <dbReference type="NCBI Taxonomy" id="754072"/>
    <lineage>
        <taxon>Viruses</taxon>
        <taxon>Duplodnaviria</taxon>
        <taxon>Heunggongvirae</taxon>
        <taxon>Uroviricota</taxon>
        <taxon>Caudoviricetes</taxon>
        <taxon>Schitoviridae</taxon>
        <taxon>Fuhrmanvirinae</taxon>
        <taxon>Stoningtonvirus</taxon>
        <taxon>Stoningtonvirus VBP47</taxon>
    </lineage>
</organism>